<keyword evidence="2" id="KW-1185">Reference proteome</keyword>
<dbReference type="AlphaFoldDB" id="A0A368F466"/>
<reference evidence="1 2" key="1">
    <citation type="submission" date="2014-10" db="EMBL/GenBank/DDBJ databases">
        <title>Draft genome of the hookworm Ancylostoma caninum.</title>
        <authorList>
            <person name="Mitreva M."/>
        </authorList>
    </citation>
    <scope>NUCLEOTIDE SEQUENCE [LARGE SCALE GENOMIC DNA]</scope>
    <source>
        <strain evidence="1 2">Baltimore</strain>
    </source>
</reference>
<protein>
    <submittedName>
        <fullName evidence="1">Uncharacterized protein</fullName>
    </submittedName>
</protein>
<gene>
    <name evidence="1" type="ORF">ANCCAN_27845</name>
</gene>
<accession>A0A368F466</accession>
<evidence type="ECO:0000313" key="2">
    <source>
        <dbReference type="Proteomes" id="UP000252519"/>
    </source>
</evidence>
<sequence length="166" mass="19132">VASFALIFYEEISASRYDIASDAILWSVDFTFHLDTKNGPKKSLCCSIQEKQARFERHLAASFEAVICRKCEAMLKKHLFSMILVKETHLSRYVPMFCHCSLILFPMCAKWLSSAVMFGFAKSMFVTKISDEHDDECVQYRSTRRLSKDIGEDLCWLHLSRGRAGR</sequence>
<organism evidence="1 2">
    <name type="scientific">Ancylostoma caninum</name>
    <name type="common">Dog hookworm</name>
    <dbReference type="NCBI Taxonomy" id="29170"/>
    <lineage>
        <taxon>Eukaryota</taxon>
        <taxon>Metazoa</taxon>
        <taxon>Ecdysozoa</taxon>
        <taxon>Nematoda</taxon>
        <taxon>Chromadorea</taxon>
        <taxon>Rhabditida</taxon>
        <taxon>Rhabditina</taxon>
        <taxon>Rhabditomorpha</taxon>
        <taxon>Strongyloidea</taxon>
        <taxon>Ancylostomatidae</taxon>
        <taxon>Ancylostomatinae</taxon>
        <taxon>Ancylostoma</taxon>
    </lineage>
</organism>
<dbReference type="EMBL" id="JOJR01007344">
    <property type="protein sequence ID" value="RCN26428.1"/>
    <property type="molecule type" value="Genomic_DNA"/>
</dbReference>
<dbReference type="Proteomes" id="UP000252519">
    <property type="component" value="Unassembled WGS sequence"/>
</dbReference>
<comment type="caution">
    <text evidence="1">The sequence shown here is derived from an EMBL/GenBank/DDBJ whole genome shotgun (WGS) entry which is preliminary data.</text>
</comment>
<feature type="non-terminal residue" evidence="1">
    <location>
        <position position="1"/>
    </location>
</feature>
<evidence type="ECO:0000313" key="1">
    <source>
        <dbReference type="EMBL" id="RCN26428.1"/>
    </source>
</evidence>
<name>A0A368F466_ANCCA</name>
<proteinExistence type="predicted"/>